<comment type="cofactor">
    <cofactor evidence="8">
        <name>a divalent metal cation</name>
        <dbReference type="ChEBI" id="CHEBI:60240"/>
    </cofactor>
    <text evidence="8">Binds 2 divalent metal cations per subunit.</text>
</comment>
<dbReference type="RefSeq" id="WP_256304813.1">
    <property type="nucleotide sequence ID" value="NZ_JANFYS010000044.1"/>
</dbReference>
<evidence type="ECO:0000256" key="3">
    <source>
        <dbReference type="ARBA" id="ARBA00022670"/>
    </source>
</evidence>
<dbReference type="PANTHER" id="PTHR32481:SF0">
    <property type="entry name" value="AMINOPEPTIDASE YPDE-RELATED"/>
    <property type="match status" value="1"/>
</dbReference>
<evidence type="ECO:0000256" key="4">
    <source>
        <dbReference type="ARBA" id="ARBA00022723"/>
    </source>
</evidence>
<dbReference type="Gene3D" id="3.40.630.10">
    <property type="entry name" value="Zn peptidases"/>
    <property type="match status" value="1"/>
</dbReference>
<dbReference type="PIRSF" id="PIRSF001123">
    <property type="entry name" value="PepA_GA"/>
    <property type="match status" value="1"/>
</dbReference>
<keyword evidence="3" id="KW-0645">Protease</keyword>
<name>A0AAW5JRY1_9FIRM</name>
<comment type="similarity">
    <text evidence="1 6">Belongs to the peptidase M42 family.</text>
</comment>
<evidence type="ECO:0000256" key="7">
    <source>
        <dbReference type="PIRSR" id="PIRSR001123-1"/>
    </source>
</evidence>
<dbReference type="AlphaFoldDB" id="A0AAW5JRY1"/>
<dbReference type="SUPFAM" id="SSF101821">
    <property type="entry name" value="Aminopeptidase/glucanase lid domain"/>
    <property type="match status" value="1"/>
</dbReference>
<reference evidence="9" key="1">
    <citation type="submission" date="2022-06" db="EMBL/GenBank/DDBJ databases">
        <title>Isolation of gut microbiota from human fecal samples.</title>
        <authorList>
            <person name="Pamer E.G."/>
            <person name="Barat B."/>
            <person name="Waligurski E."/>
            <person name="Medina S."/>
            <person name="Paddock L."/>
            <person name="Mostad J."/>
        </authorList>
    </citation>
    <scope>NUCLEOTIDE SEQUENCE</scope>
    <source>
        <strain evidence="9">DFI.9.91</strain>
    </source>
</reference>
<keyword evidence="2" id="KW-0031">Aminopeptidase</keyword>
<dbReference type="PANTHER" id="PTHR32481">
    <property type="entry name" value="AMINOPEPTIDASE"/>
    <property type="match status" value="1"/>
</dbReference>
<feature type="binding site" evidence="8">
    <location>
        <position position="62"/>
    </location>
    <ligand>
        <name>Zn(2+)</name>
        <dbReference type="ChEBI" id="CHEBI:29105"/>
        <label>1</label>
    </ligand>
</feature>
<comment type="caution">
    <text evidence="9">The sequence shown here is derived from an EMBL/GenBank/DDBJ whole genome shotgun (WGS) entry which is preliminary data.</text>
</comment>
<feature type="active site" description="Proton acceptor" evidence="7">
    <location>
        <position position="194"/>
    </location>
</feature>
<evidence type="ECO:0000256" key="2">
    <source>
        <dbReference type="ARBA" id="ARBA00022438"/>
    </source>
</evidence>
<dbReference type="InterPro" id="IPR051464">
    <property type="entry name" value="Peptidase_M42_aminopept"/>
</dbReference>
<proteinExistence type="inferred from homology"/>
<dbReference type="GO" id="GO:0006508">
    <property type="term" value="P:proteolysis"/>
    <property type="evidence" value="ECO:0007669"/>
    <property type="project" value="UniProtKB-KW"/>
</dbReference>
<feature type="binding site" evidence="8">
    <location>
        <position position="164"/>
    </location>
    <ligand>
        <name>Zn(2+)</name>
        <dbReference type="ChEBI" id="CHEBI:29105"/>
        <label>2</label>
    </ligand>
</feature>
<feature type="binding site" evidence="8">
    <location>
        <position position="195"/>
    </location>
    <ligand>
        <name>Zn(2+)</name>
        <dbReference type="ChEBI" id="CHEBI:29105"/>
        <label>2</label>
    </ligand>
</feature>
<evidence type="ECO:0000256" key="8">
    <source>
        <dbReference type="PIRSR" id="PIRSR001123-2"/>
    </source>
</evidence>
<feature type="binding site" evidence="8">
    <location>
        <position position="164"/>
    </location>
    <ligand>
        <name>Zn(2+)</name>
        <dbReference type="ChEBI" id="CHEBI:29105"/>
        <label>1</label>
    </ligand>
</feature>
<feature type="binding site" evidence="8">
    <location>
        <position position="217"/>
    </location>
    <ligand>
        <name>Zn(2+)</name>
        <dbReference type="ChEBI" id="CHEBI:29105"/>
        <label>1</label>
    </ligand>
</feature>
<dbReference type="GO" id="GO:0046872">
    <property type="term" value="F:metal ion binding"/>
    <property type="evidence" value="ECO:0007669"/>
    <property type="project" value="UniProtKB-UniRule"/>
</dbReference>
<dbReference type="Gene3D" id="2.40.30.40">
    <property type="entry name" value="Peptidase M42, domain 2"/>
    <property type="match status" value="1"/>
</dbReference>
<dbReference type="CDD" id="cd05656">
    <property type="entry name" value="M42_Frv"/>
    <property type="match status" value="1"/>
</dbReference>
<dbReference type="Proteomes" id="UP001204562">
    <property type="component" value="Unassembled WGS sequence"/>
</dbReference>
<gene>
    <name evidence="9" type="ORF">NE579_14815</name>
</gene>
<feature type="binding site" evidence="8">
    <location>
        <position position="304"/>
    </location>
    <ligand>
        <name>Zn(2+)</name>
        <dbReference type="ChEBI" id="CHEBI:29105"/>
        <label>2</label>
    </ligand>
</feature>
<evidence type="ECO:0000256" key="5">
    <source>
        <dbReference type="ARBA" id="ARBA00022801"/>
    </source>
</evidence>
<dbReference type="GO" id="GO:0004177">
    <property type="term" value="F:aminopeptidase activity"/>
    <property type="evidence" value="ECO:0007669"/>
    <property type="project" value="UniProtKB-UniRule"/>
</dbReference>
<evidence type="ECO:0000313" key="9">
    <source>
        <dbReference type="EMBL" id="MCQ4771712.1"/>
    </source>
</evidence>
<evidence type="ECO:0000256" key="6">
    <source>
        <dbReference type="PIRNR" id="PIRNR001123"/>
    </source>
</evidence>
<dbReference type="InterPro" id="IPR008007">
    <property type="entry name" value="Peptidase_M42"/>
</dbReference>
<accession>A0AAW5JRY1</accession>
<dbReference type="Pfam" id="PF05343">
    <property type="entry name" value="Peptidase_M42"/>
    <property type="match status" value="1"/>
</dbReference>
<keyword evidence="4 8" id="KW-0479">Metal-binding</keyword>
<evidence type="ECO:0000313" key="10">
    <source>
        <dbReference type="Proteomes" id="UP001204562"/>
    </source>
</evidence>
<dbReference type="InterPro" id="IPR023367">
    <property type="entry name" value="Peptidase_M42_dom2"/>
</dbReference>
<evidence type="ECO:0000256" key="1">
    <source>
        <dbReference type="ARBA" id="ARBA00006272"/>
    </source>
</evidence>
<keyword evidence="5" id="KW-0378">Hydrolase</keyword>
<protein>
    <submittedName>
        <fullName evidence="9">M42 family metallopeptidase</fullName>
    </submittedName>
</protein>
<sequence>MDILHTLQTLNACHGPSGDEREIADAIQKLAAPYVDACSTDVMGNLICHKKGPGSRVLFCAHMDSIGCIVTHIEKEGFLRFGKVGGLHPHSILHTPVRFKSGVQGVISLDEGVEPKDMTLDDLYIDIGAHDADEAKAMVQIGDTAVYNTPTFAAGDRLVSPYMDNRISCVVLLLAMEQLQTSENDLYFVFTTQEELGLRGAKTVAYAVDPDYGIAVDVTPSGDELGTKHRGSSIQGGGAAIKVMDSSVICHPEMVQKLSELARERAIPAQMDVIKSGGTDAGSIHTTRMGVLTGGISIPCRYVHSPVEMVDRGDVEACARLAAAFAEARL</sequence>
<organism evidence="9 10">
    <name type="scientific">Intestinimonas massiliensis</name>
    <name type="common">ex Afouda et al. 2020</name>
    <dbReference type="NCBI Taxonomy" id="1673721"/>
    <lineage>
        <taxon>Bacteria</taxon>
        <taxon>Bacillati</taxon>
        <taxon>Bacillota</taxon>
        <taxon>Clostridia</taxon>
        <taxon>Eubacteriales</taxon>
        <taxon>Intestinimonas</taxon>
    </lineage>
</organism>
<dbReference type="SUPFAM" id="SSF53187">
    <property type="entry name" value="Zn-dependent exopeptidases"/>
    <property type="match status" value="1"/>
</dbReference>
<dbReference type="EMBL" id="JANFYS010000044">
    <property type="protein sequence ID" value="MCQ4771712.1"/>
    <property type="molecule type" value="Genomic_DNA"/>
</dbReference>